<gene>
    <name evidence="3" type="ORF">BE221DRAFT_147546</name>
</gene>
<keyword evidence="2" id="KW-1133">Transmembrane helix</keyword>
<name>A0A1Y5I5X0_OSTTA</name>
<accession>A0A1Y5I5X0</accession>
<keyword evidence="2" id="KW-0472">Membrane</keyword>
<dbReference type="AlphaFoldDB" id="A0A1Y5I5X0"/>
<sequence length="303" mass="33803">MGSAGDRVRKARADAAGGTVTDEGSAGRSVVTPDATARAGKPAEAKKREVSVSILTKDGTYDPFDEDERAVGFEAEGSVYKPKVSTWGVFERPPDISKTYGGGRTIKREELEDEEAIQRRRARVAKKLAKYREDQGMNMRPAEMEAAQAALTQAEEAIRQGYMLDALEILEPWALERMPPKTELGGKMIFNYALCLDNVQRRDEAMKQYRRCIGNQYGTVSKQADRMLWGMTTASKKMKADLFDYMDAAKLDAYDEYLIKMANEKFAGDIDEEEVRELNTQAVVAMLALFGTPALFLAYLTMQ</sequence>
<dbReference type="PANTHER" id="PTHR35482:SF1">
    <property type="entry name" value="CYTOCHROME C OXIDASE SUBUNIT"/>
    <property type="match status" value="1"/>
</dbReference>
<evidence type="ECO:0000256" key="1">
    <source>
        <dbReference type="SAM" id="MobiDB-lite"/>
    </source>
</evidence>
<protein>
    <submittedName>
        <fullName evidence="3">Uncharacterized protein</fullName>
    </submittedName>
</protein>
<feature type="transmembrane region" description="Helical" evidence="2">
    <location>
        <begin position="282"/>
        <end position="302"/>
    </location>
</feature>
<dbReference type="Proteomes" id="UP000195557">
    <property type="component" value="Unassembled WGS sequence"/>
</dbReference>
<keyword evidence="2" id="KW-0812">Transmembrane</keyword>
<evidence type="ECO:0000256" key="2">
    <source>
        <dbReference type="SAM" id="Phobius"/>
    </source>
</evidence>
<feature type="region of interest" description="Disordered" evidence="1">
    <location>
        <begin position="1"/>
        <end position="47"/>
    </location>
</feature>
<dbReference type="eggNOG" id="ENOG502QT92">
    <property type="taxonomic scope" value="Eukaryota"/>
</dbReference>
<dbReference type="PANTHER" id="PTHR35482">
    <property type="entry name" value="CYTOCHROME C OXIDASE SUBUNIT"/>
    <property type="match status" value="1"/>
</dbReference>
<proteinExistence type="predicted"/>
<reference evidence="3" key="1">
    <citation type="submission" date="2017-04" db="EMBL/GenBank/DDBJ databases">
        <title>Population genomics of picophytoplankton unveils novel chromosome hypervariability.</title>
        <authorList>
            <consortium name="DOE Joint Genome Institute"/>
            <person name="Blanc-Mathieu R."/>
            <person name="Krasovec M."/>
            <person name="Hebrard M."/>
            <person name="Yau S."/>
            <person name="Desgranges E."/>
            <person name="Martin J."/>
            <person name="Schackwitz W."/>
            <person name="Kuo A."/>
            <person name="Salin G."/>
            <person name="Donnadieu C."/>
            <person name="Desdevises Y."/>
            <person name="Sanchez-Ferandin S."/>
            <person name="Moreau H."/>
            <person name="Rivals E."/>
            <person name="Grigoriev I.V."/>
            <person name="Grimsley N."/>
            <person name="Eyre-Walker A."/>
            <person name="Piganeau G."/>
        </authorList>
    </citation>
    <scope>NUCLEOTIDE SEQUENCE [LARGE SCALE GENOMIC DNA]</scope>
    <source>
        <strain evidence="3">RCC 1115</strain>
    </source>
</reference>
<dbReference type="EMBL" id="KZ155831">
    <property type="protein sequence ID" value="OUS43614.1"/>
    <property type="molecule type" value="Genomic_DNA"/>
</dbReference>
<feature type="compositionally biased region" description="Basic and acidic residues" evidence="1">
    <location>
        <begin position="1"/>
        <end position="13"/>
    </location>
</feature>
<organism evidence="3">
    <name type="scientific">Ostreococcus tauri</name>
    <name type="common">Marine green alga</name>
    <dbReference type="NCBI Taxonomy" id="70448"/>
    <lineage>
        <taxon>Eukaryota</taxon>
        <taxon>Viridiplantae</taxon>
        <taxon>Chlorophyta</taxon>
        <taxon>Mamiellophyceae</taxon>
        <taxon>Mamiellales</taxon>
        <taxon>Bathycoccaceae</taxon>
        <taxon>Ostreococcus</taxon>
    </lineage>
</organism>
<evidence type="ECO:0000313" key="3">
    <source>
        <dbReference type="EMBL" id="OUS43614.1"/>
    </source>
</evidence>